<dbReference type="InterPro" id="IPR050494">
    <property type="entry name" value="Ser_Thr_dual-spec_kinase"/>
</dbReference>
<name>A0AAF0DMS6_9EURO</name>
<dbReference type="PROSITE" id="PS50011">
    <property type="entry name" value="PROTEIN_KINASE_DOM"/>
    <property type="match status" value="1"/>
</dbReference>
<sequence>MASTSRSHPTLPQHPEDNADYGYYNDDSDVDCDFMECVEEITRYNSPTSFYPIRIGDVLNQTYRIDHKLGHGGFSTVWMAFDLKTKKNVAVKVLCSMVSGEHELTVQKDILCNVEDTSHLVLLKDTFLIRGKGRDHRVFVYPLCGPTLGSISARWLSMATRMSAAKQLLEALEGLHKAGFVHRDLNDRNVMWGVSLPGNLSKSERYKIFGRPCKMPIPDAWRKGDRVIPTTIPKNFRTETFYLGDFGLAMRVGDSPIPKGYPPLEVCSPERLHGVEPTFSCDIWSYTCLFAQLWLSCSPFIGGWNNGLLGCVVDRLGPLPRQLKGLFTPAEQAVDQWYNGKPNPAVSLESLIKFAQPEASPSEQKHVLAVLSRGFALIPAHRPTATQLLQDPDFKAIMELYA</sequence>
<evidence type="ECO:0000256" key="5">
    <source>
        <dbReference type="ARBA" id="ARBA00022840"/>
    </source>
</evidence>
<evidence type="ECO:0000259" key="8">
    <source>
        <dbReference type="PROSITE" id="PS50011"/>
    </source>
</evidence>
<evidence type="ECO:0000256" key="7">
    <source>
        <dbReference type="SAM" id="MobiDB-lite"/>
    </source>
</evidence>
<evidence type="ECO:0000256" key="1">
    <source>
        <dbReference type="ARBA" id="ARBA00022527"/>
    </source>
</evidence>
<feature type="domain" description="Protein kinase" evidence="8">
    <location>
        <begin position="63"/>
        <end position="394"/>
    </location>
</feature>
<accession>A0AAF0DMS6</accession>
<evidence type="ECO:0000256" key="4">
    <source>
        <dbReference type="ARBA" id="ARBA00022777"/>
    </source>
</evidence>
<evidence type="ECO:0000256" key="2">
    <source>
        <dbReference type="ARBA" id="ARBA00022679"/>
    </source>
</evidence>
<organism evidence="9 10">
    <name type="scientific">Emydomyces testavorans</name>
    <dbReference type="NCBI Taxonomy" id="2070801"/>
    <lineage>
        <taxon>Eukaryota</taxon>
        <taxon>Fungi</taxon>
        <taxon>Dikarya</taxon>
        <taxon>Ascomycota</taxon>
        <taxon>Pezizomycotina</taxon>
        <taxon>Eurotiomycetes</taxon>
        <taxon>Eurotiomycetidae</taxon>
        <taxon>Onygenales</taxon>
        <taxon>Nannizziopsiaceae</taxon>
        <taxon>Emydomyces</taxon>
    </lineage>
</organism>
<evidence type="ECO:0000256" key="3">
    <source>
        <dbReference type="ARBA" id="ARBA00022741"/>
    </source>
</evidence>
<dbReference type="EMBL" id="CP120631">
    <property type="protein sequence ID" value="WEW61696.1"/>
    <property type="molecule type" value="Genomic_DNA"/>
</dbReference>
<dbReference type="InterPro" id="IPR011009">
    <property type="entry name" value="Kinase-like_dom_sf"/>
</dbReference>
<gene>
    <name evidence="9" type="ORF">PRK78_007188</name>
</gene>
<keyword evidence="10" id="KW-1185">Reference proteome</keyword>
<dbReference type="SUPFAM" id="SSF56112">
    <property type="entry name" value="Protein kinase-like (PK-like)"/>
    <property type="match status" value="1"/>
</dbReference>
<dbReference type="Proteomes" id="UP001219355">
    <property type="component" value="Chromosome 5"/>
</dbReference>
<dbReference type="InterPro" id="IPR017441">
    <property type="entry name" value="Protein_kinase_ATP_BS"/>
</dbReference>
<keyword evidence="4" id="KW-0418">Kinase</keyword>
<dbReference type="Pfam" id="PF00069">
    <property type="entry name" value="Pkinase"/>
    <property type="match status" value="1"/>
</dbReference>
<reference evidence="9" key="1">
    <citation type="submission" date="2023-03" db="EMBL/GenBank/DDBJ databases">
        <title>Emydomyces testavorans Genome Sequence.</title>
        <authorList>
            <person name="Hoyer L."/>
        </authorList>
    </citation>
    <scope>NUCLEOTIDE SEQUENCE</scope>
    <source>
        <strain evidence="9">16-2883</strain>
    </source>
</reference>
<evidence type="ECO:0000256" key="6">
    <source>
        <dbReference type="PROSITE-ProRule" id="PRU10141"/>
    </source>
</evidence>
<dbReference type="Gene3D" id="1.10.510.10">
    <property type="entry name" value="Transferase(Phosphotransferase) domain 1"/>
    <property type="match status" value="1"/>
</dbReference>
<feature type="compositionally biased region" description="Polar residues" evidence="7">
    <location>
        <begin position="1"/>
        <end position="10"/>
    </location>
</feature>
<evidence type="ECO:0000313" key="10">
    <source>
        <dbReference type="Proteomes" id="UP001219355"/>
    </source>
</evidence>
<dbReference type="AlphaFoldDB" id="A0AAF0DMS6"/>
<feature type="region of interest" description="Disordered" evidence="7">
    <location>
        <begin position="1"/>
        <end position="21"/>
    </location>
</feature>
<keyword evidence="3 6" id="KW-0547">Nucleotide-binding</keyword>
<proteinExistence type="predicted"/>
<keyword evidence="2" id="KW-0808">Transferase</keyword>
<dbReference type="PROSITE" id="PS00107">
    <property type="entry name" value="PROTEIN_KINASE_ATP"/>
    <property type="match status" value="1"/>
</dbReference>
<keyword evidence="1" id="KW-0723">Serine/threonine-protein kinase</keyword>
<protein>
    <recommendedName>
        <fullName evidence="8">Protein kinase domain-containing protein</fullName>
    </recommendedName>
</protein>
<dbReference type="PANTHER" id="PTHR24058">
    <property type="entry name" value="DUAL SPECIFICITY PROTEIN KINASE"/>
    <property type="match status" value="1"/>
</dbReference>
<keyword evidence="5 6" id="KW-0067">ATP-binding</keyword>
<feature type="binding site" evidence="6">
    <location>
        <position position="92"/>
    </location>
    <ligand>
        <name>ATP</name>
        <dbReference type="ChEBI" id="CHEBI:30616"/>
    </ligand>
</feature>
<evidence type="ECO:0000313" key="9">
    <source>
        <dbReference type="EMBL" id="WEW61696.1"/>
    </source>
</evidence>
<dbReference type="InterPro" id="IPR000719">
    <property type="entry name" value="Prot_kinase_dom"/>
</dbReference>
<dbReference type="Gene3D" id="3.30.200.20">
    <property type="entry name" value="Phosphorylase Kinase, domain 1"/>
    <property type="match status" value="1"/>
</dbReference>
<dbReference type="GO" id="GO:0004674">
    <property type="term" value="F:protein serine/threonine kinase activity"/>
    <property type="evidence" value="ECO:0007669"/>
    <property type="project" value="UniProtKB-KW"/>
</dbReference>
<dbReference type="GO" id="GO:0005524">
    <property type="term" value="F:ATP binding"/>
    <property type="evidence" value="ECO:0007669"/>
    <property type="project" value="UniProtKB-UniRule"/>
</dbReference>